<evidence type="ECO:0000256" key="3">
    <source>
        <dbReference type="SAM" id="SignalP"/>
    </source>
</evidence>
<evidence type="ECO:0000313" key="5">
    <source>
        <dbReference type="Proteomes" id="UP000683360"/>
    </source>
</evidence>
<dbReference type="Proteomes" id="UP000683360">
    <property type="component" value="Unassembled WGS sequence"/>
</dbReference>
<keyword evidence="2" id="KW-0812">Transmembrane</keyword>
<keyword evidence="2" id="KW-0472">Membrane</keyword>
<feature type="compositionally biased region" description="Polar residues" evidence="1">
    <location>
        <begin position="47"/>
        <end position="63"/>
    </location>
</feature>
<feature type="signal peptide" evidence="3">
    <location>
        <begin position="1"/>
        <end position="21"/>
    </location>
</feature>
<organism evidence="4 5">
    <name type="scientific">Mytilus edulis</name>
    <name type="common">Blue mussel</name>
    <dbReference type="NCBI Taxonomy" id="6550"/>
    <lineage>
        <taxon>Eukaryota</taxon>
        <taxon>Metazoa</taxon>
        <taxon>Spiralia</taxon>
        <taxon>Lophotrochozoa</taxon>
        <taxon>Mollusca</taxon>
        <taxon>Bivalvia</taxon>
        <taxon>Autobranchia</taxon>
        <taxon>Pteriomorphia</taxon>
        <taxon>Mytilida</taxon>
        <taxon>Mytiloidea</taxon>
        <taxon>Mytilidae</taxon>
        <taxon>Mytilinae</taxon>
        <taxon>Mytilus</taxon>
    </lineage>
</organism>
<keyword evidence="3" id="KW-0732">Signal</keyword>
<name>A0A8S3SXY2_MYTED</name>
<comment type="caution">
    <text evidence="4">The sequence shown here is derived from an EMBL/GenBank/DDBJ whole genome shotgun (WGS) entry which is preliminary data.</text>
</comment>
<feature type="region of interest" description="Disordered" evidence="1">
    <location>
        <begin position="47"/>
        <end position="70"/>
    </location>
</feature>
<sequence length="278" mass="30711">MESIIKCIVIYAVFLIQIVLGSPTWSLSSNPTTFGKNFDLTCSLSAKGSKDSSQSNGDGSTDIHSLDGEPVNNINQVEKQHTVHRMYTLTTSAYNKDGEKVQYECLHGNNRYEHVLNMTIESFEYIANTNKVHQMVNNGNNEEDLFSMSFRNFTQIPQCSVMYGKADHSEELKSTSDAPGEAYRIYLPVTAIKSKCPKALKVTCNIGESKIVNTLRPANEDCLSHTSKHSGQGLQGQEKDQTIGHFGLGIFIVVSIVFVGGFILGIIIKECSICRGLR</sequence>
<dbReference type="EMBL" id="CAJPWZ010001909">
    <property type="protein sequence ID" value="CAG2226507.1"/>
    <property type="molecule type" value="Genomic_DNA"/>
</dbReference>
<evidence type="ECO:0000256" key="2">
    <source>
        <dbReference type="SAM" id="Phobius"/>
    </source>
</evidence>
<feature type="transmembrane region" description="Helical" evidence="2">
    <location>
        <begin position="246"/>
        <end position="268"/>
    </location>
</feature>
<evidence type="ECO:0000313" key="4">
    <source>
        <dbReference type="EMBL" id="CAG2226506.1"/>
    </source>
</evidence>
<dbReference type="EMBL" id="CAJPWZ010001909">
    <property type="protein sequence ID" value="CAG2226506.1"/>
    <property type="molecule type" value="Genomic_DNA"/>
</dbReference>
<gene>
    <name evidence="4" type="ORF">MEDL_39575</name>
</gene>
<accession>A0A8S3SXY2</accession>
<feature type="chain" id="PRO_5036274048" evidence="3">
    <location>
        <begin position="22"/>
        <end position="278"/>
    </location>
</feature>
<reference evidence="4" key="1">
    <citation type="submission" date="2021-03" db="EMBL/GenBank/DDBJ databases">
        <authorList>
            <person name="Bekaert M."/>
        </authorList>
    </citation>
    <scope>NUCLEOTIDE SEQUENCE</scope>
</reference>
<protein>
    <submittedName>
        <fullName evidence="4">Uncharacterized protein</fullName>
    </submittedName>
</protein>
<dbReference type="OrthoDB" id="6105990at2759"/>
<keyword evidence="5" id="KW-1185">Reference proteome</keyword>
<proteinExistence type="predicted"/>
<keyword evidence="2" id="KW-1133">Transmembrane helix</keyword>
<dbReference type="AlphaFoldDB" id="A0A8S3SXY2"/>
<evidence type="ECO:0000256" key="1">
    <source>
        <dbReference type="SAM" id="MobiDB-lite"/>
    </source>
</evidence>